<feature type="compositionally biased region" description="Basic and acidic residues" evidence="1">
    <location>
        <begin position="158"/>
        <end position="177"/>
    </location>
</feature>
<evidence type="ECO:0000313" key="2">
    <source>
        <dbReference type="EMBL" id="VFK41467.1"/>
    </source>
</evidence>
<protein>
    <submittedName>
        <fullName evidence="2">Uncharacterized protein</fullName>
    </submittedName>
</protein>
<feature type="compositionally biased region" description="Basic and acidic residues" evidence="1">
    <location>
        <begin position="34"/>
        <end position="53"/>
    </location>
</feature>
<organism evidence="2">
    <name type="scientific">Candidatus Kentrum sp. SD</name>
    <dbReference type="NCBI Taxonomy" id="2126332"/>
    <lineage>
        <taxon>Bacteria</taxon>
        <taxon>Pseudomonadati</taxon>
        <taxon>Pseudomonadota</taxon>
        <taxon>Gammaproteobacteria</taxon>
        <taxon>Candidatus Kentrum</taxon>
    </lineage>
</organism>
<sequence>MALPSAATKFGYHPFYFVPASPLIRRAADPGTGRQREDPERPEHPGERKKELPQVRVQAGEISSHRPCHGGRRIAPCLGVYADAATLHMATGYPVACAFDSGNMPHAARAIIESCWPNATGTSESSPAPTTTIKIRESRGGGGLGGLRGPQVPIGTQRPDRLQRSGELPRRRFQRRE</sequence>
<dbReference type="EMBL" id="CAADFU010000090">
    <property type="protein sequence ID" value="VFK47256.1"/>
    <property type="molecule type" value="Genomic_DNA"/>
</dbReference>
<proteinExistence type="predicted"/>
<feature type="region of interest" description="Disordered" evidence="1">
    <location>
        <begin position="26"/>
        <end position="53"/>
    </location>
</feature>
<reference evidence="2" key="1">
    <citation type="submission" date="2019-02" db="EMBL/GenBank/DDBJ databases">
        <authorList>
            <person name="Gruber-Vodicka R. H."/>
            <person name="Seah K. B. B."/>
        </authorList>
    </citation>
    <scope>NUCLEOTIDE SEQUENCE</scope>
    <source>
        <strain evidence="3">BECK_S1320</strain>
        <strain evidence="2">BECK_S1321</strain>
    </source>
</reference>
<feature type="region of interest" description="Disordered" evidence="1">
    <location>
        <begin position="118"/>
        <end position="177"/>
    </location>
</feature>
<evidence type="ECO:0000256" key="1">
    <source>
        <dbReference type="SAM" id="MobiDB-lite"/>
    </source>
</evidence>
<accession>A0A450YIT6</accession>
<dbReference type="AlphaFoldDB" id="A0A450YIT6"/>
<gene>
    <name evidence="3" type="ORF">BECKSD772E_GA0070983_109011</name>
    <name evidence="2" type="ORF">BECKSD772F_GA0070984_109211</name>
</gene>
<dbReference type="EMBL" id="CAADFR010000092">
    <property type="protein sequence ID" value="VFK41467.1"/>
    <property type="molecule type" value="Genomic_DNA"/>
</dbReference>
<feature type="compositionally biased region" description="Polar residues" evidence="1">
    <location>
        <begin position="118"/>
        <end position="133"/>
    </location>
</feature>
<name>A0A450YIT6_9GAMM</name>
<evidence type="ECO:0000313" key="3">
    <source>
        <dbReference type="EMBL" id="VFK47256.1"/>
    </source>
</evidence>